<sequence>MTSKNAELEKALLEFATYFKCAQLDSCRLVHYSGVGQPNAIDVSMSDVESQIVGCLAEGFKVQWIAEGNRLYIAVQEPDCPTPSWEKVFAEEALVDVNELLKRVGLY</sequence>
<comment type="caution">
    <text evidence="1">The sequence shown here is derived from an EMBL/GenBank/DDBJ whole genome shotgun (WGS) entry which is preliminary data.</text>
</comment>
<reference evidence="2" key="1">
    <citation type="journal article" date="2019" name="Int. J. Syst. Evol. Microbiol.">
        <title>The Global Catalogue of Microorganisms (GCM) 10K type strain sequencing project: providing services to taxonomists for standard genome sequencing and annotation.</title>
        <authorList>
            <consortium name="The Broad Institute Genomics Platform"/>
            <consortium name="The Broad Institute Genome Sequencing Center for Infectious Disease"/>
            <person name="Wu L."/>
            <person name="Ma J."/>
        </authorList>
    </citation>
    <scope>NUCLEOTIDE SEQUENCE [LARGE SCALE GENOMIC DNA]</scope>
    <source>
        <strain evidence="2">KCTC 23916</strain>
    </source>
</reference>
<protein>
    <submittedName>
        <fullName evidence="1">Uncharacterized protein</fullName>
    </submittedName>
</protein>
<evidence type="ECO:0000313" key="1">
    <source>
        <dbReference type="EMBL" id="GGX11664.1"/>
    </source>
</evidence>
<evidence type="ECO:0000313" key="2">
    <source>
        <dbReference type="Proteomes" id="UP000620127"/>
    </source>
</evidence>
<keyword evidence="2" id="KW-1185">Reference proteome</keyword>
<organism evidence="1 2">
    <name type="scientific">Undibacterium macrobrachii</name>
    <dbReference type="NCBI Taxonomy" id="1119058"/>
    <lineage>
        <taxon>Bacteria</taxon>
        <taxon>Pseudomonadati</taxon>
        <taxon>Pseudomonadota</taxon>
        <taxon>Betaproteobacteria</taxon>
        <taxon>Burkholderiales</taxon>
        <taxon>Oxalobacteraceae</taxon>
        <taxon>Undibacterium</taxon>
    </lineage>
</organism>
<dbReference type="EMBL" id="BMYT01000002">
    <property type="protein sequence ID" value="GGX11664.1"/>
    <property type="molecule type" value="Genomic_DNA"/>
</dbReference>
<accession>A0ABQ2XDV3</accession>
<dbReference type="RefSeq" id="WP_189345747.1">
    <property type="nucleotide sequence ID" value="NZ_BMYT01000002.1"/>
</dbReference>
<gene>
    <name evidence="1" type="ORF">GCM10011282_17660</name>
</gene>
<proteinExistence type="predicted"/>
<name>A0ABQ2XDV3_9BURK</name>
<dbReference type="Proteomes" id="UP000620127">
    <property type="component" value="Unassembled WGS sequence"/>
</dbReference>